<dbReference type="RefSeq" id="WP_045968740.1">
    <property type="nucleotide sequence ID" value="NZ_CP090145.1"/>
</dbReference>
<evidence type="ECO:0000313" key="1">
    <source>
        <dbReference type="EMBL" id="UOX34254.1"/>
    </source>
</evidence>
<organism evidence="1 2">
    <name type="scientific">Flavobacterium sediminilitoris</name>
    <dbReference type="NCBI Taxonomy" id="2024526"/>
    <lineage>
        <taxon>Bacteria</taxon>
        <taxon>Pseudomonadati</taxon>
        <taxon>Bacteroidota</taxon>
        <taxon>Flavobacteriia</taxon>
        <taxon>Flavobacteriales</taxon>
        <taxon>Flavobacteriaceae</taxon>
        <taxon>Flavobacterium</taxon>
    </lineage>
</organism>
<dbReference type="Pfam" id="PF07661">
    <property type="entry name" value="MORN_2"/>
    <property type="match status" value="3"/>
</dbReference>
<accession>A0ABY4HRW9</accession>
<proteinExistence type="predicted"/>
<keyword evidence="2" id="KW-1185">Reference proteome</keyword>
<name>A0ABY4HRW9_9FLAO</name>
<reference evidence="1" key="2">
    <citation type="submission" date="2022-04" db="EMBL/GenBank/DDBJ databases">
        <title>Complete Genome Sequence of Flavobacterium sediminilitoris YSM-43, Isolated from a Tidal Sediment.</title>
        <authorList>
            <person name="Lee P.A."/>
        </authorList>
    </citation>
    <scope>NUCLEOTIDE SEQUENCE</scope>
    <source>
        <strain evidence="1">YSM-43</strain>
    </source>
</reference>
<dbReference type="EMBL" id="CP090145">
    <property type="protein sequence ID" value="UOX34254.1"/>
    <property type="molecule type" value="Genomic_DNA"/>
</dbReference>
<sequence>MKTFILIITLLFALNTEQHYVKNYYSNGKMKEEGWMNNGKKCKYWFYYYENGNTKQEGHYENNKKVNWWIYYDKNGEVLKKTEYKNNVPNGFSIIYRDGDVVKAEKYSVGKKIKEWHSIAEFRRDNPNF</sequence>
<dbReference type="Gene3D" id="3.90.930.1">
    <property type="match status" value="1"/>
</dbReference>
<gene>
    <name evidence="1" type="ORF">LXD69_01765</name>
</gene>
<evidence type="ECO:0000313" key="2">
    <source>
        <dbReference type="Proteomes" id="UP000830454"/>
    </source>
</evidence>
<dbReference type="SUPFAM" id="SSF82185">
    <property type="entry name" value="Histone H3 K4-specific methyltransferase SET7/9 N-terminal domain"/>
    <property type="match status" value="1"/>
</dbReference>
<evidence type="ECO:0008006" key="3">
    <source>
        <dbReference type="Google" id="ProtNLM"/>
    </source>
</evidence>
<dbReference type="Proteomes" id="UP000830454">
    <property type="component" value="Chromosome"/>
</dbReference>
<dbReference type="InterPro" id="IPR011652">
    <property type="entry name" value="MORN_2"/>
</dbReference>
<reference evidence="1" key="1">
    <citation type="submission" date="2021-12" db="EMBL/GenBank/DDBJ databases">
        <authorList>
            <person name="Cha I.-T."/>
            <person name="Lee K.-E."/>
            <person name="Park S.-J."/>
        </authorList>
    </citation>
    <scope>NUCLEOTIDE SEQUENCE</scope>
    <source>
        <strain evidence="1">YSM-43</strain>
    </source>
</reference>
<protein>
    <recommendedName>
        <fullName evidence="3">MORN repeat protein</fullName>
    </recommendedName>
</protein>